<reference evidence="2 3" key="1">
    <citation type="submission" date="2015-12" db="EMBL/GenBank/DDBJ databases">
        <title>Draft genome sequence of Moniliophthora roreri, the causal agent of frosty pod rot of cacao.</title>
        <authorList>
            <person name="Aime M.C."/>
            <person name="Diaz-Valderrama J.R."/>
            <person name="Kijpornyongpan T."/>
            <person name="Phillips-Mora W."/>
        </authorList>
    </citation>
    <scope>NUCLEOTIDE SEQUENCE [LARGE SCALE GENOMIC DNA]</scope>
    <source>
        <strain evidence="2 3">MCA 2952</strain>
    </source>
</reference>
<protein>
    <submittedName>
        <fullName evidence="2">Uncharacterized protein</fullName>
    </submittedName>
</protein>
<comment type="caution">
    <text evidence="2">The sequence shown here is derived from an EMBL/GenBank/DDBJ whole genome shotgun (WGS) entry which is preliminary data.</text>
</comment>
<evidence type="ECO:0000256" key="1">
    <source>
        <dbReference type="SAM" id="MobiDB-lite"/>
    </source>
</evidence>
<sequence>MAFTKSSNHTFHGGQFTNFEGTVVHHHQVIHANLLGPIQVAELTRPASTPPASTVSSARLQDLPPNLYRERMSVWNPNANGPLQITNADQERRFWGEYTRVSTGKIHIKRSIGDAQVREQDEENRSWRHVVAYRTFNHVELQDQGNSDFLYVTYRGQDASEAFHRDFKQFSRVRNLNVAQLFGYNDTLPALIFYDVAHIWEQNKFSSLLYIYFEYVFGEVHVSDENMDLRELWIHPKTGALCAGPFVQYSSHSSITYYASGFKTNSMSSKKPCFLSLQTYKDSSALFTYLTRRLSARNIIRGIDWCRRGTLERVADEETTFVLSSLPDTIYRGTQHTIIARWLGNMKECHYRPEREKNLPDGMQPVCIANNSVRIMITQSQISHFCDQEEHFIAHGFWLYLRCKHQRALKSNDISTKPIYLFTRPIPRPSDSKSIWNAWIEGKKYFWSFNRSGGEEISEDTQLSLGLPSFTSRFEIRHNWWGDNTYNAIRQLHVSKGFDPQTTDFAQSLGLPNFRIVGGARFDHITVISPKSLTFATPDLLGAFDGITITKEDTNFLSSKGSKDIPLRTDPLSTTGVIEDAGSEGLTRQHPR</sequence>
<organism evidence="2 3">
    <name type="scientific">Moniliophthora roreri</name>
    <name type="common">Frosty pod rot fungus</name>
    <name type="synonym">Monilia roreri</name>
    <dbReference type="NCBI Taxonomy" id="221103"/>
    <lineage>
        <taxon>Eukaryota</taxon>
        <taxon>Fungi</taxon>
        <taxon>Dikarya</taxon>
        <taxon>Basidiomycota</taxon>
        <taxon>Agaricomycotina</taxon>
        <taxon>Agaricomycetes</taxon>
        <taxon>Agaricomycetidae</taxon>
        <taxon>Agaricales</taxon>
        <taxon>Marasmiineae</taxon>
        <taxon>Marasmiaceae</taxon>
        <taxon>Moniliophthora</taxon>
    </lineage>
</organism>
<feature type="region of interest" description="Disordered" evidence="1">
    <location>
        <begin position="567"/>
        <end position="592"/>
    </location>
</feature>
<name>A0A0W0EYW8_MONRR</name>
<proteinExistence type="predicted"/>
<gene>
    <name evidence="2" type="ORF">WG66_18192</name>
</gene>
<evidence type="ECO:0000313" key="3">
    <source>
        <dbReference type="Proteomes" id="UP000054988"/>
    </source>
</evidence>
<dbReference type="EMBL" id="LATX01002442">
    <property type="protein sequence ID" value="KTB29240.1"/>
    <property type="molecule type" value="Genomic_DNA"/>
</dbReference>
<dbReference type="Proteomes" id="UP000054988">
    <property type="component" value="Unassembled WGS sequence"/>
</dbReference>
<evidence type="ECO:0000313" key="2">
    <source>
        <dbReference type="EMBL" id="KTB29240.1"/>
    </source>
</evidence>
<accession>A0A0W0EYW8</accession>
<dbReference type="AlphaFoldDB" id="A0A0W0EYW8"/>